<dbReference type="Proteomes" id="UP001429354">
    <property type="component" value="Unassembled WGS sequence"/>
</dbReference>
<accession>A0ABX0A9X0</accession>
<name>A0ABX0A9X0_9GAMM</name>
<protein>
    <submittedName>
        <fullName evidence="3">Copper resistance protein B</fullName>
    </submittedName>
</protein>
<evidence type="ECO:0000256" key="2">
    <source>
        <dbReference type="SAM" id="SignalP"/>
    </source>
</evidence>
<dbReference type="RefSeq" id="WP_162348007.1">
    <property type="nucleotide sequence ID" value="NZ_QOVG01000001.1"/>
</dbReference>
<dbReference type="EMBL" id="QOVG01000001">
    <property type="protein sequence ID" value="NDK37447.1"/>
    <property type="molecule type" value="Genomic_DNA"/>
</dbReference>
<organism evidence="3 4">
    <name type="scientific">Pseudoxanthomonas gei</name>
    <dbReference type="NCBI Taxonomy" id="1383030"/>
    <lineage>
        <taxon>Bacteria</taxon>
        <taxon>Pseudomonadati</taxon>
        <taxon>Pseudomonadota</taxon>
        <taxon>Gammaproteobacteria</taxon>
        <taxon>Lysobacterales</taxon>
        <taxon>Lysobacteraceae</taxon>
        <taxon>Pseudoxanthomonas</taxon>
    </lineage>
</organism>
<dbReference type="InterPro" id="IPR007939">
    <property type="entry name" value="Cu-R_B_prcur"/>
</dbReference>
<keyword evidence="4" id="KW-1185">Reference proteome</keyword>
<evidence type="ECO:0000313" key="3">
    <source>
        <dbReference type="EMBL" id="NDK37447.1"/>
    </source>
</evidence>
<feature type="compositionally biased region" description="Low complexity" evidence="1">
    <location>
        <begin position="26"/>
        <end position="40"/>
    </location>
</feature>
<gene>
    <name evidence="3" type="ORF">DT603_01115</name>
</gene>
<feature type="signal peptide" evidence="2">
    <location>
        <begin position="1"/>
        <end position="19"/>
    </location>
</feature>
<feature type="region of interest" description="Disordered" evidence="1">
    <location>
        <begin position="22"/>
        <end position="52"/>
    </location>
</feature>
<dbReference type="Pfam" id="PF05275">
    <property type="entry name" value="CopB"/>
    <property type="match status" value="1"/>
</dbReference>
<proteinExistence type="predicted"/>
<comment type="caution">
    <text evidence="3">The sequence shown here is derived from an EMBL/GenBank/DDBJ whole genome shotgun (WGS) entry which is preliminary data.</text>
</comment>
<evidence type="ECO:0000256" key="1">
    <source>
        <dbReference type="SAM" id="MobiDB-lite"/>
    </source>
</evidence>
<reference evidence="3 4" key="1">
    <citation type="submission" date="2018-07" db="EMBL/GenBank/DDBJ databases">
        <title>Whole genome Sequencing of Pseudoxanthomonas gei KCTC 32298 (T).</title>
        <authorList>
            <person name="Kumar S."/>
            <person name="Bansal K."/>
            <person name="Kaur A."/>
            <person name="Patil P."/>
            <person name="Sharma S."/>
            <person name="Patil P.B."/>
        </authorList>
    </citation>
    <scope>NUCLEOTIDE SEQUENCE [LARGE SCALE GENOMIC DNA]</scope>
    <source>
        <strain evidence="3 4">KCTC 32298</strain>
    </source>
</reference>
<evidence type="ECO:0000313" key="4">
    <source>
        <dbReference type="Proteomes" id="UP001429354"/>
    </source>
</evidence>
<feature type="chain" id="PRO_5047346694" evidence="2">
    <location>
        <begin position="20"/>
        <end position="279"/>
    </location>
</feature>
<keyword evidence="2" id="KW-0732">Signal</keyword>
<dbReference type="InterPro" id="IPR036709">
    <property type="entry name" value="Autotransporte_beta_dom_sf"/>
</dbReference>
<sequence>MKSPFVIPLLALFAVPAHAQHAGHVQPAPQDHAQHQAPASQPAPSPFPEPTAEERAAAFPDLGDMDMSAHMQEDPWVASLRVDQLEWHEDETSGVNLRASAGRSFDKLVLRSEAEKPRGEDVDGDAELLWSHATGPWWDRVVGLRSDFGDGPSRQWLALGVVGLAPYKFEVAATAYLGASGRLAARLEGEYEILLTNQWILQPKLEANLFSRDDVENGIGKGLSDAEFGLRLRYEFSPQFAPYVGYSWSRKFGATGDLAEAAGERATEQGWVAGLRFWF</sequence>
<dbReference type="SUPFAM" id="SSF103515">
    <property type="entry name" value="Autotransporter"/>
    <property type="match status" value="1"/>
</dbReference>